<dbReference type="PROSITE" id="PS50977">
    <property type="entry name" value="HTH_TETR_2"/>
    <property type="match status" value="1"/>
</dbReference>
<feature type="domain" description="HTH tetR-type" evidence="3">
    <location>
        <begin position="12"/>
        <end position="72"/>
    </location>
</feature>
<evidence type="ECO:0000313" key="4">
    <source>
        <dbReference type="EMBL" id="MDQ2067539.1"/>
    </source>
</evidence>
<reference evidence="4 5" key="1">
    <citation type="submission" date="2023-08" db="EMBL/GenBank/DDBJ databases">
        <title>Characterization of two Paracoccaceae strains isolated from Phycosphere and proposal of Xinfangfangia lacusdiani sp. nov.</title>
        <authorList>
            <person name="Deng Y."/>
            <person name="Zhang Y.Q."/>
        </authorList>
    </citation>
    <scope>NUCLEOTIDE SEQUENCE [LARGE SCALE GENOMIC DNA]</scope>
    <source>
        <strain evidence="4 5">CPCC 101601</strain>
    </source>
</reference>
<dbReference type="InterPro" id="IPR009057">
    <property type="entry name" value="Homeodomain-like_sf"/>
</dbReference>
<dbReference type="SUPFAM" id="SSF46689">
    <property type="entry name" value="Homeodomain-like"/>
    <property type="match status" value="1"/>
</dbReference>
<protein>
    <submittedName>
        <fullName evidence="4">TetR/AcrR family transcriptional regulator</fullName>
    </submittedName>
</protein>
<evidence type="ECO:0000256" key="2">
    <source>
        <dbReference type="PROSITE-ProRule" id="PRU00335"/>
    </source>
</evidence>
<dbReference type="EMBL" id="JAVDBT010000014">
    <property type="protein sequence ID" value="MDQ2067539.1"/>
    <property type="molecule type" value="Genomic_DNA"/>
</dbReference>
<dbReference type="Pfam" id="PF00440">
    <property type="entry name" value="TetR_N"/>
    <property type="match status" value="1"/>
</dbReference>
<proteinExistence type="predicted"/>
<feature type="DNA-binding region" description="H-T-H motif" evidence="2">
    <location>
        <begin position="35"/>
        <end position="54"/>
    </location>
</feature>
<gene>
    <name evidence="4" type="ORF">Q9295_14260</name>
</gene>
<dbReference type="InterPro" id="IPR001647">
    <property type="entry name" value="HTH_TetR"/>
</dbReference>
<organism evidence="4 5">
    <name type="scientific">Pseudogemmobacter lacusdianii</name>
    <dbReference type="NCBI Taxonomy" id="3069608"/>
    <lineage>
        <taxon>Bacteria</taxon>
        <taxon>Pseudomonadati</taxon>
        <taxon>Pseudomonadota</taxon>
        <taxon>Alphaproteobacteria</taxon>
        <taxon>Rhodobacterales</taxon>
        <taxon>Paracoccaceae</taxon>
        <taxon>Pseudogemmobacter</taxon>
    </lineage>
</organism>
<comment type="caution">
    <text evidence="4">The sequence shown here is derived from an EMBL/GenBank/DDBJ whole genome shotgun (WGS) entry which is preliminary data.</text>
</comment>
<keyword evidence="1 2" id="KW-0238">DNA-binding</keyword>
<sequence>MKTSHLRAGNIKVTREDWLWLARDLLIDQGVEAVRILSLGQTLGVSRSSFYWYFKSRQDLLDQLLESWRAHNTRHLVTHAERAVPTIAAAVLAVWECWMDPRLFDPKLDFAIRAWARRVPEIRQIVEETDAVRLSALVAMYRRHGYAEPEATVRARVLYLTQIAYFSLEISETIEARFQQAQAYILTFTGQEASAEELAAFGRFIETLPRQDAAA</sequence>
<name>A0ABU0W0K2_9RHOB</name>
<keyword evidence="5" id="KW-1185">Reference proteome</keyword>
<dbReference type="Gene3D" id="1.10.357.10">
    <property type="entry name" value="Tetracycline Repressor, domain 2"/>
    <property type="match status" value="1"/>
</dbReference>
<dbReference type="Proteomes" id="UP001239680">
    <property type="component" value="Unassembled WGS sequence"/>
</dbReference>
<evidence type="ECO:0000313" key="5">
    <source>
        <dbReference type="Proteomes" id="UP001239680"/>
    </source>
</evidence>
<evidence type="ECO:0000256" key="1">
    <source>
        <dbReference type="ARBA" id="ARBA00023125"/>
    </source>
</evidence>
<dbReference type="RefSeq" id="WP_306681243.1">
    <property type="nucleotide sequence ID" value="NZ_JAVDBT010000014.1"/>
</dbReference>
<evidence type="ECO:0000259" key="3">
    <source>
        <dbReference type="PROSITE" id="PS50977"/>
    </source>
</evidence>
<accession>A0ABU0W0K2</accession>